<evidence type="ECO:0000313" key="3">
    <source>
        <dbReference type="EMBL" id="KIH78059.1"/>
    </source>
</evidence>
<keyword evidence="3" id="KW-0808">Transferase</keyword>
<evidence type="ECO:0000259" key="2">
    <source>
        <dbReference type="Pfam" id="PF01965"/>
    </source>
</evidence>
<dbReference type="InterPro" id="IPR006286">
    <property type="entry name" value="C56_PfpI-like"/>
</dbReference>
<dbReference type="SUPFAM" id="SSF52317">
    <property type="entry name" value="Class I glutamine amidotransferase-like"/>
    <property type="match status" value="1"/>
</dbReference>
<dbReference type="Proteomes" id="UP000035068">
    <property type="component" value="Unassembled WGS sequence"/>
</dbReference>
<keyword evidence="3" id="KW-0315">Glutamine amidotransferase</keyword>
<comment type="similarity">
    <text evidence="1">Belongs to the peptidase C56 family.</text>
</comment>
<organism evidence="3 4">
    <name type="scientific">Geoalkalibacter ferrihydriticus DSM 17813</name>
    <dbReference type="NCBI Taxonomy" id="1121915"/>
    <lineage>
        <taxon>Bacteria</taxon>
        <taxon>Pseudomonadati</taxon>
        <taxon>Thermodesulfobacteriota</taxon>
        <taxon>Desulfuromonadia</taxon>
        <taxon>Desulfuromonadales</taxon>
        <taxon>Geoalkalibacteraceae</taxon>
        <taxon>Geoalkalibacter</taxon>
    </lineage>
</organism>
<evidence type="ECO:0000256" key="1">
    <source>
        <dbReference type="ARBA" id="ARBA00008542"/>
    </source>
</evidence>
<keyword evidence="4" id="KW-1185">Reference proteome</keyword>
<reference evidence="3 4" key="1">
    <citation type="submission" date="2014-12" db="EMBL/GenBank/DDBJ databases">
        <title>Genomes of Geoalkalibacter ferrihydriticus and Geoalkalibacter subterraneus, two haloalkaliphilic metal-reducing members of the Geobacteraceae.</title>
        <authorList>
            <person name="Badalamenti J.P."/>
            <person name="Torres C.I."/>
            <person name="Krajmalnik-Brown R."/>
            <person name="Bond D.R."/>
        </authorList>
    </citation>
    <scope>NUCLEOTIDE SEQUENCE [LARGE SCALE GENOMIC DNA]</scope>
    <source>
        <strain evidence="3 4">DSM 17813</strain>
    </source>
</reference>
<dbReference type="PANTHER" id="PTHR42733:SF13">
    <property type="entry name" value="DJ-1_PFPI DOMAIN-CONTAINING PROTEIN"/>
    <property type="match status" value="1"/>
</dbReference>
<dbReference type="AlphaFoldDB" id="A0A0C2DX74"/>
<dbReference type="InterPro" id="IPR002818">
    <property type="entry name" value="DJ-1/PfpI"/>
</dbReference>
<protein>
    <submittedName>
        <fullName evidence="3">Glutamine amidotransferase</fullName>
    </submittedName>
</protein>
<dbReference type="PROSITE" id="PS51276">
    <property type="entry name" value="PEPTIDASE_C56_PFPI"/>
    <property type="match status" value="1"/>
</dbReference>
<dbReference type="InterPro" id="IPR029062">
    <property type="entry name" value="Class_I_gatase-like"/>
</dbReference>
<accession>A0A0C2DX74</accession>
<comment type="caution">
    <text evidence="3">The sequence shown here is derived from an EMBL/GenBank/DDBJ whole genome shotgun (WGS) entry which is preliminary data.</text>
</comment>
<dbReference type="PANTHER" id="PTHR42733">
    <property type="entry name" value="DJ-1 PROTEIN"/>
    <property type="match status" value="1"/>
</dbReference>
<dbReference type="Pfam" id="PF01965">
    <property type="entry name" value="DJ-1_PfpI"/>
    <property type="match status" value="1"/>
</dbReference>
<sequence>MELKGKKIAILAEKLYEDLELWYPLLRFKEAGADVKVVAPKVGTYASKHGYPVQADLAADNAKASDFDAIIIPGGYAPDHMRRSQPMVQLVRQANQQGKILAAICHGGWMLASGEAVRDRKVTCFFAIRDDLQNAGGKYVDAEVVRDKNIITSRTPGDLPVFCREIIAALKG</sequence>
<dbReference type="CDD" id="cd03134">
    <property type="entry name" value="GATase1_PfpI_like"/>
    <property type="match status" value="1"/>
</dbReference>
<proteinExistence type="inferred from homology"/>
<dbReference type="NCBIfam" id="TIGR01382">
    <property type="entry name" value="PfpI"/>
    <property type="match status" value="1"/>
</dbReference>
<evidence type="ECO:0000313" key="4">
    <source>
        <dbReference type="Proteomes" id="UP000035068"/>
    </source>
</evidence>
<gene>
    <name evidence="3" type="ORF">GFER_05585</name>
</gene>
<feature type="domain" description="DJ-1/PfpI" evidence="2">
    <location>
        <begin position="6"/>
        <end position="168"/>
    </location>
</feature>
<dbReference type="Gene3D" id="3.40.50.880">
    <property type="match status" value="1"/>
</dbReference>
<dbReference type="RefSeq" id="WP_040096811.1">
    <property type="nucleotide sequence ID" value="NZ_JWJD01000001.1"/>
</dbReference>
<name>A0A0C2DX74_9BACT</name>
<dbReference type="EMBL" id="JWJD01000001">
    <property type="protein sequence ID" value="KIH78059.1"/>
    <property type="molecule type" value="Genomic_DNA"/>
</dbReference>
<dbReference type="GO" id="GO:0016740">
    <property type="term" value="F:transferase activity"/>
    <property type="evidence" value="ECO:0007669"/>
    <property type="project" value="UniProtKB-KW"/>
</dbReference>